<protein>
    <recommendedName>
        <fullName evidence="6">Integral membrane bound transporter domain-containing protein</fullName>
    </recommendedName>
</protein>
<organism evidence="7 8">
    <name type="scientific">Streptomyces goshikiensis</name>
    <dbReference type="NCBI Taxonomy" id="1942"/>
    <lineage>
        <taxon>Bacteria</taxon>
        <taxon>Bacillati</taxon>
        <taxon>Actinomycetota</taxon>
        <taxon>Actinomycetes</taxon>
        <taxon>Kitasatosporales</taxon>
        <taxon>Streptomycetaceae</taxon>
        <taxon>Streptomyces</taxon>
    </lineage>
</organism>
<accession>A0ABZ1RKU7</accession>
<feature type="domain" description="Integral membrane bound transporter" evidence="6">
    <location>
        <begin position="28"/>
        <end position="140"/>
    </location>
</feature>
<dbReference type="InterPro" id="IPR049453">
    <property type="entry name" value="Memb_transporter_dom"/>
</dbReference>
<sequence>MSALRGSLGPAARLVVCAVVPWGLCVWLGTSSAPVPAALPAVLILREDVFAAPRLALERMAGVVVGVLIAVAVLHWLPLSTASFLLVTVCGCAGMYLLGGAAGPNQQVLISALMIYATATPGYPLARLEESAVGVAVVALLGPLLWPPDPYRTARAGLDAYRTEVAARLGAIADRAAAGQPAPAGPEAARLWRRPQALAAALDGTLARLRLVPMKRADGARLAGLRPRLGLAARTALTLQFFTGELTDRARTADATIGPDPAVRALEPLLRATSRALDEALRGADCTAELTRARALDAAHRAAFPTRHDAVLRAGLHLTHEALADHLATAP</sequence>
<evidence type="ECO:0000259" key="6">
    <source>
        <dbReference type="Pfam" id="PF13515"/>
    </source>
</evidence>
<evidence type="ECO:0000256" key="1">
    <source>
        <dbReference type="ARBA" id="ARBA00004141"/>
    </source>
</evidence>
<evidence type="ECO:0000313" key="8">
    <source>
        <dbReference type="Proteomes" id="UP001432075"/>
    </source>
</evidence>
<dbReference type="RefSeq" id="WP_328775872.1">
    <property type="nucleotide sequence ID" value="NZ_CP108057.1"/>
</dbReference>
<dbReference type="Proteomes" id="UP001432075">
    <property type="component" value="Chromosome"/>
</dbReference>
<keyword evidence="2 5" id="KW-0812">Transmembrane</keyword>
<comment type="subcellular location">
    <subcellularLocation>
        <location evidence="1">Membrane</location>
        <topology evidence="1">Multi-pass membrane protein</topology>
    </subcellularLocation>
</comment>
<feature type="transmembrane region" description="Helical" evidence="5">
    <location>
        <begin position="57"/>
        <end position="77"/>
    </location>
</feature>
<evidence type="ECO:0000256" key="2">
    <source>
        <dbReference type="ARBA" id="ARBA00022692"/>
    </source>
</evidence>
<evidence type="ECO:0000313" key="7">
    <source>
        <dbReference type="EMBL" id="WUO46589.1"/>
    </source>
</evidence>
<evidence type="ECO:0000256" key="4">
    <source>
        <dbReference type="ARBA" id="ARBA00023136"/>
    </source>
</evidence>
<feature type="transmembrane region" description="Helical" evidence="5">
    <location>
        <begin position="83"/>
        <end position="101"/>
    </location>
</feature>
<dbReference type="EMBL" id="CP108057">
    <property type="protein sequence ID" value="WUO46589.1"/>
    <property type="molecule type" value="Genomic_DNA"/>
</dbReference>
<keyword evidence="4 5" id="KW-0472">Membrane</keyword>
<feature type="transmembrane region" description="Helical" evidence="5">
    <location>
        <begin position="20"/>
        <end position="45"/>
    </location>
</feature>
<dbReference type="Pfam" id="PF13515">
    <property type="entry name" value="FUSC_2"/>
    <property type="match status" value="1"/>
</dbReference>
<name>A0ABZ1RKU7_9ACTN</name>
<evidence type="ECO:0000256" key="3">
    <source>
        <dbReference type="ARBA" id="ARBA00022989"/>
    </source>
</evidence>
<evidence type="ECO:0000256" key="5">
    <source>
        <dbReference type="SAM" id="Phobius"/>
    </source>
</evidence>
<keyword evidence="3 5" id="KW-1133">Transmembrane helix</keyword>
<proteinExistence type="predicted"/>
<keyword evidence="8" id="KW-1185">Reference proteome</keyword>
<gene>
    <name evidence="7" type="ORF">OHU17_12440</name>
</gene>
<reference evidence="7" key="1">
    <citation type="submission" date="2022-10" db="EMBL/GenBank/DDBJ databases">
        <title>The complete genomes of actinobacterial strains from the NBC collection.</title>
        <authorList>
            <person name="Joergensen T.S."/>
            <person name="Alvarez Arevalo M."/>
            <person name="Sterndorff E.B."/>
            <person name="Faurdal D."/>
            <person name="Vuksanovic O."/>
            <person name="Mourched A.-S."/>
            <person name="Charusanti P."/>
            <person name="Shaw S."/>
            <person name="Blin K."/>
            <person name="Weber T."/>
        </authorList>
    </citation>
    <scope>NUCLEOTIDE SEQUENCE</scope>
    <source>
        <strain evidence="7">NBC_00283</strain>
    </source>
</reference>